<reference evidence="5" key="1">
    <citation type="journal article" date="2021" name="Microb. Physiol.">
        <title>Proteogenomic Insights into the Physiology of Marine, Sulfate-Reducing, Filamentous Desulfonema limicola and Desulfonema magnum.</title>
        <authorList>
            <person name="Schnaars V."/>
            <person name="Wohlbrand L."/>
            <person name="Scheve S."/>
            <person name="Hinrichs C."/>
            <person name="Reinhardt R."/>
            <person name="Rabus R."/>
        </authorList>
    </citation>
    <scope>NUCLEOTIDE SEQUENCE</scope>
    <source>
        <strain evidence="5">4be13</strain>
    </source>
</reference>
<dbReference type="Proteomes" id="UP000663722">
    <property type="component" value="Chromosome"/>
</dbReference>
<dbReference type="GO" id="GO:0032259">
    <property type="term" value="P:methylation"/>
    <property type="evidence" value="ECO:0007669"/>
    <property type="project" value="UniProtKB-KW"/>
</dbReference>
<keyword evidence="6" id="KW-1185">Reference proteome</keyword>
<dbReference type="InterPro" id="IPR029063">
    <property type="entry name" value="SAM-dependent_MTases_sf"/>
</dbReference>
<organism evidence="5 6">
    <name type="scientific">Desulfonema magnum</name>
    <dbReference type="NCBI Taxonomy" id="45655"/>
    <lineage>
        <taxon>Bacteria</taxon>
        <taxon>Pseudomonadati</taxon>
        <taxon>Thermodesulfobacteriota</taxon>
        <taxon>Desulfobacteria</taxon>
        <taxon>Desulfobacterales</taxon>
        <taxon>Desulfococcaceae</taxon>
        <taxon>Desulfonema</taxon>
    </lineage>
</organism>
<keyword evidence="4" id="KW-0812">Transmembrane</keyword>
<keyword evidence="4" id="KW-0472">Membrane</keyword>
<feature type="transmembrane region" description="Helical" evidence="4">
    <location>
        <begin position="111"/>
        <end position="135"/>
    </location>
</feature>
<dbReference type="InterPro" id="IPR012327">
    <property type="entry name" value="MeTrfase_D12"/>
</dbReference>
<keyword evidence="3" id="KW-0949">S-adenosyl-L-methionine</keyword>
<sequence>MKVPHPFPYQGSKRNIASEILQYFPTSFNTLYESFAGSGAITIAAASRSLGKKYCLNDLNKPLIDLWEMIVNDPERISDQYEKLWSAQSEYPRSFYNKIREKFNMTGRPDYFLYLLAGMMKMSQIGLIIAIPFLFRNFFITLKSDS</sequence>
<keyword evidence="4" id="KW-1133">Transmembrane helix</keyword>
<dbReference type="PANTHER" id="PTHR30481:SF3">
    <property type="entry name" value="DNA ADENINE METHYLASE"/>
    <property type="match status" value="1"/>
</dbReference>
<keyword evidence="2" id="KW-0808">Transferase</keyword>
<proteinExistence type="predicted"/>
<dbReference type="GO" id="GO:0009007">
    <property type="term" value="F:site-specific DNA-methyltransferase (adenine-specific) activity"/>
    <property type="evidence" value="ECO:0007669"/>
    <property type="project" value="UniProtKB-EC"/>
</dbReference>
<gene>
    <name evidence="5" type="ORF">dnm_010570</name>
</gene>
<name>A0A975BGU6_9BACT</name>
<dbReference type="GO" id="GO:0006298">
    <property type="term" value="P:mismatch repair"/>
    <property type="evidence" value="ECO:0007669"/>
    <property type="project" value="TreeGrafter"/>
</dbReference>
<dbReference type="Pfam" id="PF02086">
    <property type="entry name" value="MethyltransfD12"/>
    <property type="match status" value="1"/>
</dbReference>
<accession>A0A975BGU6</accession>
<protein>
    <submittedName>
        <fullName evidence="5">SAM-dependent methyltransferase</fullName>
    </submittedName>
</protein>
<evidence type="ECO:0000313" key="5">
    <source>
        <dbReference type="EMBL" id="QTA85053.1"/>
    </source>
</evidence>
<evidence type="ECO:0000256" key="1">
    <source>
        <dbReference type="ARBA" id="ARBA00022603"/>
    </source>
</evidence>
<dbReference type="PRINTS" id="PR00505">
    <property type="entry name" value="D12N6MTFRASE"/>
</dbReference>
<dbReference type="AlphaFoldDB" id="A0A975BGU6"/>
<dbReference type="GO" id="GO:0009307">
    <property type="term" value="P:DNA restriction-modification system"/>
    <property type="evidence" value="ECO:0007669"/>
    <property type="project" value="InterPro"/>
</dbReference>
<dbReference type="GO" id="GO:1904047">
    <property type="term" value="F:S-adenosyl-L-methionine binding"/>
    <property type="evidence" value="ECO:0007669"/>
    <property type="project" value="TreeGrafter"/>
</dbReference>
<dbReference type="Gene3D" id="3.40.50.150">
    <property type="entry name" value="Vaccinia Virus protein VP39"/>
    <property type="match status" value="1"/>
</dbReference>
<dbReference type="KEGG" id="dmm:dnm_010570"/>
<dbReference type="GO" id="GO:0043565">
    <property type="term" value="F:sequence-specific DNA binding"/>
    <property type="evidence" value="ECO:0007669"/>
    <property type="project" value="TreeGrafter"/>
</dbReference>
<keyword evidence="1 5" id="KW-0489">Methyltransferase</keyword>
<evidence type="ECO:0000256" key="2">
    <source>
        <dbReference type="ARBA" id="ARBA00022679"/>
    </source>
</evidence>
<evidence type="ECO:0000256" key="3">
    <source>
        <dbReference type="ARBA" id="ARBA00022691"/>
    </source>
</evidence>
<dbReference type="RefSeq" id="WP_207681271.1">
    <property type="nucleotide sequence ID" value="NZ_CP061800.1"/>
</dbReference>
<dbReference type="PANTHER" id="PTHR30481">
    <property type="entry name" value="DNA ADENINE METHYLASE"/>
    <property type="match status" value="1"/>
</dbReference>
<evidence type="ECO:0000256" key="4">
    <source>
        <dbReference type="SAM" id="Phobius"/>
    </source>
</evidence>
<evidence type="ECO:0000313" key="6">
    <source>
        <dbReference type="Proteomes" id="UP000663722"/>
    </source>
</evidence>
<dbReference type="SUPFAM" id="SSF53335">
    <property type="entry name" value="S-adenosyl-L-methionine-dependent methyltransferases"/>
    <property type="match status" value="1"/>
</dbReference>
<dbReference type="EMBL" id="CP061800">
    <property type="protein sequence ID" value="QTA85053.1"/>
    <property type="molecule type" value="Genomic_DNA"/>
</dbReference>